<proteinExistence type="predicted"/>
<name>A0A0E9VX80_ANGAN</name>
<organism evidence="1">
    <name type="scientific">Anguilla anguilla</name>
    <name type="common">European freshwater eel</name>
    <name type="synonym">Muraena anguilla</name>
    <dbReference type="NCBI Taxonomy" id="7936"/>
    <lineage>
        <taxon>Eukaryota</taxon>
        <taxon>Metazoa</taxon>
        <taxon>Chordata</taxon>
        <taxon>Craniata</taxon>
        <taxon>Vertebrata</taxon>
        <taxon>Euteleostomi</taxon>
        <taxon>Actinopterygii</taxon>
        <taxon>Neopterygii</taxon>
        <taxon>Teleostei</taxon>
        <taxon>Anguilliformes</taxon>
        <taxon>Anguillidae</taxon>
        <taxon>Anguilla</taxon>
    </lineage>
</organism>
<sequence>MCNLPLTAFVYVNFKPFLSGEILT</sequence>
<reference evidence="1" key="2">
    <citation type="journal article" date="2015" name="Fish Shellfish Immunol.">
        <title>Early steps in the European eel (Anguilla anguilla)-Vibrio vulnificus interaction in the gills: Role of the RtxA13 toxin.</title>
        <authorList>
            <person name="Callol A."/>
            <person name="Pajuelo D."/>
            <person name="Ebbesson L."/>
            <person name="Teles M."/>
            <person name="MacKenzie S."/>
            <person name="Amaro C."/>
        </authorList>
    </citation>
    <scope>NUCLEOTIDE SEQUENCE</scope>
</reference>
<protein>
    <submittedName>
        <fullName evidence="1">Uncharacterized protein</fullName>
    </submittedName>
</protein>
<dbReference type="EMBL" id="GBXM01025896">
    <property type="protein sequence ID" value="JAH82681.1"/>
    <property type="molecule type" value="Transcribed_RNA"/>
</dbReference>
<dbReference type="AlphaFoldDB" id="A0A0E9VX80"/>
<accession>A0A0E9VX80</accession>
<evidence type="ECO:0000313" key="1">
    <source>
        <dbReference type="EMBL" id="JAH82681.1"/>
    </source>
</evidence>
<reference evidence="1" key="1">
    <citation type="submission" date="2014-11" db="EMBL/GenBank/DDBJ databases">
        <authorList>
            <person name="Amaro Gonzalez C."/>
        </authorList>
    </citation>
    <scope>NUCLEOTIDE SEQUENCE</scope>
</reference>